<dbReference type="SUPFAM" id="SSF57903">
    <property type="entry name" value="FYVE/PHD zinc finger"/>
    <property type="match status" value="1"/>
</dbReference>
<dbReference type="InterPro" id="IPR001965">
    <property type="entry name" value="Znf_PHD"/>
</dbReference>
<evidence type="ECO:0000256" key="3">
    <source>
        <dbReference type="ARBA" id="ARBA00012483"/>
    </source>
</evidence>
<dbReference type="AlphaFoldDB" id="A0A9W7XNT6"/>
<name>A0A9W7XNT6_9FUNG</name>
<gene>
    <name evidence="19" type="ORF">LPJ64_001548</name>
</gene>
<dbReference type="InterPro" id="IPR027370">
    <property type="entry name" value="Znf-RING_euk"/>
</dbReference>
<evidence type="ECO:0000256" key="13">
    <source>
        <dbReference type="PROSITE-ProRule" id="PRU00358"/>
    </source>
</evidence>
<evidence type="ECO:0000256" key="5">
    <source>
        <dbReference type="ARBA" id="ARBA00022723"/>
    </source>
</evidence>
<dbReference type="Gene3D" id="2.30.280.10">
    <property type="entry name" value="SRA-YDG"/>
    <property type="match status" value="1"/>
</dbReference>
<comment type="pathway">
    <text evidence="2">Protein modification; protein ubiquitination.</text>
</comment>
<feature type="region of interest" description="Disordered" evidence="14">
    <location>
        <begin position="446"/>
        <end position="467"/>
    </location>
</feature>
<dbReference type="InterPro" id="IPR036987">
    <property type="entry name" value="SRA-YDG_sf"/>
</dbReference>
<dbReference type="InterPro" id="IPR000626">
    <property type="entry name" value="Ubiquitin-like_dom"/>
</dbReference>
<dbReference type="InterPro" id="IPR003105">
    <property type="entry name" value="SRA_YDG"/>
</dbReference>
<evidence type="ECO:0000256" key="8">
    <source>
        <dbReference type="ARBA" id="ARBA00022833"/>
    </source>
</evidence>
<dbReference type="SUPFAM" id="SSF57850">
    <property type="entry name" value="RING/U-box"/>
    <property type="match status" value="1"/>
</dbReference>
<dbReference type="SMART" id="SM00466">
    <property type="entry name" value="SRA"/>
    <property type="match status" value="1"/>
</dbReference>
<dbReference type="GO" id="GO:0005634">
    <property type="term" value="C:nucleus"/>
    <property type="evidence" value="ECO:0007669"/>
    <property type="project" value="UniProtKB-SubCell"/>
</dbReference>
<dbReference type="GO" id="GO:0061630">
    <property type="term" value="F:ubiquitin protein ligase activity"/>
    <property type="evidence" value="ECO:0007669"/>
    <property type="project" value="UniProtKB-EC"/>
</dbReference>
<evidence type="ECO:0000256" key="2">
    <source>
        <dbReference type="ARBA" id="ARBA00004906"/>
    </source>
</evidence>
<evidence type="ECO:0000256" key="9">
    <source>
        <dbReference type="ARBA" id="ARBA00023125"/>
    </source>
</evidence>
<dbReference type="Pfam" id="PF00240">
    <property type="entry name" value="ubiquitin"/>
    <property type="match status" value="1"/>
</dbReference>
<dbReference type="InterPro" id="IPR019787">
    <property type="entry name" value="Znf_PHD-finger"/>
</dbReference>
<dbReference type="InterPro" id="IPR013083">
    <property type="entry name" value="Znf_RING/FYVE/PHD"/>
</dbReference>
<keyword evidence="9" id="KW-0238">DNA-binding</keyword>
<evidence type="ECO:0000256" key="12">
    <source>
        <dbReference type="PROSITE-ProRule" id="PRU00175"/>
    </source>
</evidence>
<evidence type="ECO:0000256" key="4">
    <source>
        <dbReference type="ARBA" id="ARBA00022679"/>
    </source>
</evidence>
<dbReference type="GO" id="GO:0003677">
    <property type="term" value="F:DNA binding"/>
    <property type="evidence" value="ECO:0007669"/>
    <property type="project" value="UniProtKB-KW"/>
</dbReference>
<dbReference type="SUPFAM" id="SSF88697">
    <property type="entry name" value="PUA domain-like"/>
    <property type="match status" value="1"/>
</dbReference>
<dbReference type="PANTHER" id="PTHR14140:SF45">
    <property type="entry name" value="RING-TYPE E3 UBIQUITIN TRANSFERASE"/>
    <property type="match status" value="1"/>
</dbReference>
<dbReference type="Pfam" id="PF00628">
    <property type="entry name" value="PHD"/>
    <property type="match status" value="1"/>
</dbReference>
<dbReference type="InterPro" id="IPR029071">
    <property type="entry name" value="Ubiquitin-like_domsf"/>
</dbReference>
<evidence type="ECO:0000259" key="15">
    <source>
        <dbReference type="PROSITE" id="PS50016"/>
    </source>
</evidence>
<proteinExistence type="predicted"/>
<comment type="catalytic activity">
    <reaction evidence="1">
        <text>S-ubiquitinyl-[E2 ubiquitin-conjugating enzyme]-L-cysteine + [acceptor protein]-L-lysine = [E2 ubiquitin-conjugating enzyme]-L-cysteine + N(6)-ubiquitinyl-[acceptor protein]-L-lysine.</text>
        <dbReference type="EC" id="2.3.2.27"/>
    </reaction>
</comment>
<dbReference type="Pfam" id="PF13445">
    <property type="entry name" value="zf-RING_UBOX"/>
    <property type="match status" value="1"/>
</dbReference>
<feature type="domain" description="PHD-type" evidence="15">
    <location>
        <begin position="136"/>
        <end position="202"/>
    </location>
</feature>
<evidence type="ECO:0000256" key="11">
    <source>
        <dbReference type="ARBA" id="ARBA00023306"/>
    </source>
</evidence>
<dbReference type="PROSITE" id="PS50089">
    <property type="entry name" value="ZF_RING_2"/>
    <property type="match status" value="1"/>
</dbReference>
<protein>
    <recommendedName>
        <fullName evidence="3">RING-type E3 ubiquitin transferase</fullName>
        <ecNumber evidence="3">2.3.2.27</ecNumber>
    </recommendedName>
</protein>
<dbReference type="PROSITE" id="PS00518">
    <property type="entry name" value="ZF_RING_1"/>
    <property type="match status" value="1"/>
</dbReference>
<dbReference type="GO" id="GO:0016567">
    <property type="term" value="P:protein ubiquitination"/>
    <property type="evidence" value="ECO:0007669"/>
    <property type="project" value="TreeGrafter"/>
</dbReference>
<organism evidence="19 20">
    <name type="scientific">Coemansia asiatica</name>
    <dbReference type="NCBI Taxonomy" id="1052880"/>
    <lineage>
        <taxon>Eukaryota</taxon>
        <taxon>Fungi</taxon>
        <taxon>Fungi incertae sedis</taxon>
        <taxon>Zoopagomycota</taxon>
        <taxon>Kickxellomycotina</taxon>
        <taxon>Kickxellomycetes</taxon>
        <taxon>Kickxellales</taxon>
        <taxon>Kickxellaceae</taxon>
        <taxon>Coemansia</taxon>
    </lineage>
</organism>
<dbReference type="InterPro" id="IPR017907">
    <property type="entry name" value="Znf_RING_CS"/>
</dbReference>
<dbReference type="PANTHER" id="PTHR14140">
    <property type="entry name" value="E3 UBIQUITIN-PROTEIN LIGASE UHRF-RELATED"/>
    <property type="match status" value="1"/>
</dbReference>
<dbReference type="GO" id="GO:0044027">
    <property type="term" value="P:negative regulation of gene expression via chromosomal CpG island methylation"/>
    <property type="evidence" value="ECO:0007669"/>
    <property type="project" value="TreeGrafter"/>
</dbReference>
<feature type="domain" description="YDG" evidence="18">
    <location>
        <begin position="254"/>
        <end position="419"/>
    </location>
</feature>
<dbReference type="Proteomes" id="UP001145021">
    <property type="component" value="Unassembled WGS sequence"/>
</dbReference>
<feature type="domain" description="Ubiquitin-like" evidence="16">
    <location>
        <begin position="1"/>
        <end position="81"/>
    </location>
</feature>
<dbReference type="SUPFAM" id="SSF54236">
    <property type="entry name" value="Ubiquitin-like"/>
    <property type="match status" value="1"/>
</dbReference>
<feature type="compositionally biased region" description="Basic and acidic residues" evidence="14">
    <location>
        <begin position="451"/>
        <end position="465"/>
    </location>
</feature>
<evidence type="ECO:0000259" key="16">
    <source>
        <dbReference type="PROSITE" id="PS50053"/>
    </source>
</evidence>
<comment type="subcellular location">
    <subcellularLocation>
        <location evidence="13">Nucleus</location>
    </subcellularLocation>
</comment>
<evidence type="ECO:0000256" key="10">
    <source>
        <dbReference type="ARBA" id="ARBA00023242"/>
    </source>
</evidence>
<dbReference type="Pfam" id="PF02182">
    <property type="entry name" value="SAD_SRA"/>
    <property type="match status" value="1"/>
</dbReference>
<dbReference type="Gene3D" id="3.30.40.10">
    <property type="entry name" value="Zinc/RING finger domain, C3HC4 (zinc finger)"/>
    <property type="match status" value="2"/>
</dbReference>
<keyword evidence="5" id="KW-0479">Metal-binding</keyword>
<evidence type="ECO:0000256" key="7">
    <source>
        <dbReference type="ARBA" id="ARBA00022786"/>
    </source>
</evidence>
<evidence type="ECO:0000256" key="1">
    <source>
        <dbReference type="ARBA" id="ARBA00000900"/>
    </source>
</evidence>
<keyword evidence="11" id="KW-0131">Cell cycle</keyword>
<evidence type="ECO:0000259" key="17">
    <source>
        <dbReference type="PROSITE" id="PS50089"/>
    </source>
</evidence>
<dbReference type="PROSITE" id="PS51015">
    <property type="entry name" value="YDG"/>
    <property type="match status" value="1"/>
</dbReference>
<accession>A0A9W7XNT6</accession>
<keyword evidence="6 12" id="KW-0863">Zinc-finger</keyword>
<feature type="region of interest" description="Disordered" evidence="14">
    <location>
        <begin position="111"/>
        <end position="130"/>
    </location>
</feature>
<evidence type="ECO:0000256" key="6">
    <source>
        <dbReference type="ARBA" id="ARBA00022771"/>
    </source>
</evidence>
<reference evidence="19" key="1">
    <citation type="submission" date="2022-07" db="EMBL/GenBank/DDBJ databases">
        <title>Phylogenomic reconstructions and comparative analyses of Kickxellomycotina fungi.</title>
        <authorList>
            <person name="Reynolds N.K."/>
            <person name="Stajich J.E."/>
            <person name="Barry K."/>
            <person name="Grigoriev I.V."/>
            <person name="Crous P."/>
            <person name="Smith M.E."/>
        </authorList>
    </citation>
    <scope>NUCLEOTIDE SEQUENCE</scope>
    <source>
        <strain evidence="19">NBRC 105413</strain>
    </source>
</reference>
<dbReference type="SMART" id="SM00184">
    <property type="entry name" value="RING"/>
    <property type="match status" value="2"/>
</dbReference>
<sequence length="617" mass="68737">MRIKVRFSAKENTFIYLIVEKTEPVENVRKEAARKLADECGLDVMPERLSLIYSGKQMADGMVLFDYSVRHGDTLLAILKQVRRDSSEEMNEKSSAKPEETLVPGAVSTNVANSNAKNTGNSGQEEQTTAAEPDVPFHCDFCNNTAESKCKRCGCLICGGKDDDAHTLACDECGQYFHMRCLPTPLTEIPIGDWYCHFCQNDPNEVIAGEKKLDLSKTRKAKMPSATQKRKWGGGKACAGTTKTCSVVEKNHVGSIPGVRVGQSWKFRIHVSEAGVHRPPVGGIAGSSTSPAVSIVLSGGYPEDEDHGDWFYYTGSGGYDLSGNKRQAKQQAFDQELTRQNRSLALACAAPIDEVNGAEAKDWTKSSPIRVCRSYKAAKMHPEYAPLEGVRYDGLYKIVKYWRQKGVSGFYVWRYLFRRDDSEPAPWTAEGSQNIARLGLVMYESDDENDKDGTSKKRGGRDEGTSKVARVQRAYNPSAELLQMMALDKVNSRLWDKLAEKKYYSEKDFLEALCENELTCPICQELVRRPCTTPCGHNICNACLCQSLKNYGVFCPVCRSDISSMGSIDQVREQLNHNLVTVIKALIPSYGQDWLTRFRVTKKQRAIRMGMAVDASE</sequence>
<dbReference type="GO" id="GO:0008270">
    <property type="term" value="F:zinc ion binding"/>
    <property type="evidence" value="ECO:0007669"/>
    <property type="project" value="UniProtKB-KW"/>
</dbReference>
<dbReference type="PROSITE" id="PS50016">
    <property type="entry name" value="ZF_PHD_2"/>
    <property type="match status" value="1"/>
</dbReference>
<keyword evidence="4" id="KW-0808">Transferase</keyword>
<dbReference type="SMART" id="SM00249">
    <property type="entry name" value="PHD"/>
    <property type="match status" value="1"/>
</dbReference>
<keyword evidence="7" id="KW-0833">Ubl conjugation pathway</keyword>
<evidence type="ECO:0000313" key="20">
    <source>
        <dbReference type="Proteomes" id="UP001145021"/>
    </source>
</evidence>
<dbReference type="PROSITE" id="PS50053">
    <property type="entry name" value="UBIQUITIN_2"/>
    <property type="match status" value="1"/>
</dbReference>
<evidence type="ECO:0000313" key="19">
    <source>
        <dbReference type="EMBL" id="KAJ1647020.1"/>
    </source>
</evidence>
<evidence type="ECO:0000256" key="14">
    <source>
        <dbReference type="SAM" id="MobiDB-lite"/>
    </source>
</evidence>
<dbReference type="InterPro" id="IPR045134">
    <property type="entry name" value="UHRF1/2-like"/>
</dbReference>
<keyword evidence="20" id="KW-1185">Reference proteome</keyword>
<dbReference type="InterPro" id="IPR015947">
    <property type="entry name" value="PUA-like_sf"/>
</dbReference>
<dbReference type="EMBL" id="JANBOH010000041">
    <property type="protein sequence ID" value="KAJ1647020.1"/>
    <property type="molecule type" value="Genomic_DNA"/>
</dbReference>
<feature type="domain" description="RING-type" evidence="17">
    <location>
        <begin position="520"/>
        <end position="559"/>
    </location>
</feature>
<comment type="caution">
    <text evidence="19">The sequence shown here is derived from an EMBL/GenBank/DDBJ whole genome shotgun (WGS) entry which is preliminary data.</text>
</comment>
<keyword evidence="8" id="KW-0862">Zinc</keyword>
<feature type="region of interest" description="Disordered" evidence="14">
    <location>
        <begin position="87"/>
        <end position="106"/>
    </location>
</feature>
<dbReference type="Gene3D" id="3.10.20.90">
    <property type="entry name" value="Phosphatidylinositol 3-kinase Catalytic Subunit, Chain A, domain 1"/>
    <property type="match status" value="1"/>
</dbReference>
<evidence type="ECO:0000259" key="18">
    <source>
        <dbReference type="PROSITE" id="PS51015"/>
    </source>
</evidence>
<feature type="compositionally biased region" description="Basic and acidic residues" evidence="14">
    <location>
        <begin position="87"/>
        <end position="100"/>
    </location>
</feature>
<keyword evidence="10 13" id="KW-0539">Nucleus</keyword>
<dbReference type="InterPro" id="IPR001841">
    <property type="entry name" value="Znf_RING"/>
</dbReference>
<dbReference type="EC" id="2.3.2.27" evidence="3"/>
<dbReference type="InterPro" id="IPR011011">
    <property type="entry name" value="Znf_FYVE_PHD"/>
</dbReference>